<keyword evidence="4 6" id="KW-1133">Transmembrane helix</keyword>
<evidence type="ECO:0008006" key="10">
    <source>
        <dbReference type="Google" id="ProtNLM"/>
    </source>
</evidence>
<evidence type="ECO:0000256" key="5">
    <source>
        <dbReference type="ARBA" id="ARBA00023136"/>
    </source>
</evidence>
<feature type="transmembrane region" description="Helical" evidence="6">
    <location>
        <begin position="62"/>
        <end position="82"/>
    </location>
</feature>
<feature type="transmembrane region" description="Helical" evidence="6">
    <location>
        <begin position="200"/>
        <end position="220"/>
    </location>
</feature>
<dbReference type="EMBL" id="JAPFFF010000255">
    <property type="protein sequence ID" value="KAK8834993.1"/>
    <property type="molecule type" value="Genomic_DNA"/>
</dbReference>
<evidence type="ECO:0000313" key="9">
    <source>
        <dbReference type="Proteomes" id="UP001470230"/>
    </source>
</evidence>
<dbReference type="Gene3D" id="1.20.1250.20">
    <property type="entry name" value="MFS general substrate transporter like domains"/>
    <property type="match status" value="2"/>
</dbReference>
<keyword evidence="3 6" id="KW-0812">Transmembrane</keyword>
<organism evidence="7 9">
    <name type="scientific">Tritrichomonas musculus</name>
    <dbReference type="NCBI Taxonomy" id="1915356"/>
    <lineage>
        <taxon>Eukaryota</taxon>
        <taxon>Metamonada</taxon>
        <taxon>Parabasalia</taxon>
        <taxon>Tritrichomonadida</taxon>
        <taxon>Tritrichomonadidae</taxon>
        <taxon>Tritrichomonas</taxon>
    </lineage>
</organism>
<reference evidence="7 9" key="1">
    <citation type="submission" date="2024-04" db="EMBL/GenBank/DDBJ databases">
        <title>Tritrichomonas musculus Genome.</title>
        <authorList>
            <person name="Alves-Ferreira E."/>
            <person name="Grigg M."/>
            <person name="Lorenzi H."/>
            <person name="Galac M."/>
        </authorList>
    </citation>
    <scope>NUCLEOTIDE SEQUENCE [LARGE SCALE GENOMIC DNA]</scope>
    <source>
        <strain evidence="7 9">EAF2021</strain>
    </source>
</reference>
<dbReference type="InterPro" id="IPR011701">
    <property type="entry name" value="MFS"/>
</dbReference>
<keyword evidence="9" id="KW-1185">Reference proteome</keyword>
<evidence type="ECO:0000256" key="3">
    <source>
        <dbReference type="ARBA" id="ARBA00022692"/>
    </source>
</evidence>
<dbReference type="InterPro" id="IPR036259">
    <property type="entry name" value="MFS_trans_sf"/>
</dbReference>
<dbReference type="PANTHER" id="PTHR19432">
    <property type="entry name" value="SUGAR TRANSPORTER"/>
    <property type="match status" value="1"/>
</dbReference>
<dbReference type="PANTHER" id="PTHR19432:SF26">
    <property type="entry name" value="MAJOR FACILITATOR SUPERFAMILY (MFS) PROFILE DOMAIN-CONTAINING PROTEIN"/>
    <property type="match status" value="1"/>
</dbReference>
<dbReference type="Pfam" id="PF07690">
    <property type="entry name" value="MFS_1"/>
    <property type="match status" value="1"/>
</dbReference>
<feature type="transmembrane region" description="Helical" evidence="6">
    <location>
        <begin position="332"/>
        <end position="351"/>
    </location>
</feature>
<evidence type="ECO:0000256" key="6">
    <source>
        <dbReference type="SAM" id="Phobius"/>
    </source>
</evidence>
<evidence type="ECO:0000256" key="4">
    <source>
        <dbReference type="ARBA" id="ARBA00022989"/>
    </source>
</evidence>
<name>A0ABR2GMZ8_9EUKA</name>
<keyword evidence="2" id="KW-0813">Transport</keyword>
<feature type="transmembrane region" description="Helical" evidence="6">
    <location>
        <begin position="390"/>
        <end position="414"/>
    </location>
</feature>
<accession>A0ABR2GMZ8</accession>
<protein>
    <recommendedName>
        <fullName evidence="10">Major facilitator superfamily transporter</fullName>
    </recommendedName>
</protein>
<evidence type="ECO:0000256" key="1">
    <source>
        <dbReference type="ARBA" id="ARBA00004141"/>
    </source>
</evidence>
<gene>
    <name evidence="8" type="ORF">M9Y10_016635</name>
    <name evidence="7" type="ORF">M9Y10_019969</name>
</gene>
<feature type="transmembrane region" description="Helical" evidence="6">
    <location>
        <begin position="426"/>
        <end position="446"/>
    </location>
</feature>
<dbReference type="Proteomes" id="UP001470230">
    <property type="component" value="Unassembled WGS sequence"/>
</dbReference>
<sequence>MNEELLLKKEWVPLHLREKLSFMHIMAIASSNLAPSILWMITPTFFEPISLKLHVSQLWQTIFLFLGSFSGFAVCPIVGIYSDNSTCKWGRRRIYIVVALFLMILGLILMTYCVEIGKWLKPQNPNVLQQILFGFSYEFVVTAGNILQTPARSICTDVTPLHQQNLMANICSVFGGLGGVIVNIIGGLKLEQYTSLTQEQFVLIVAGILCSIAIIITVVVTPEEPLANKPPKIRPFKLLFDSFRKMPRPMIHSLPSITLATVAYFQFSFQFNNFMGKDIFNGDNSDPTKPDQVKRYNDGVSWSMFCGAVRYGAQFLYGFVCTRISEIIGFKWASFMGYILMAIGLFLFFFINNRYAYLFITILLGVGYGTCMSIPYAIASISATISKQDIGVYFGILIVFTVIGEQCSNLGIGSGLGQIWPDNPRMMIGISSVFGIIAALSSLWIIEPIIGPKLGNNESFTSLTAESN</sequence>
<keyword evidence="5 6" id="KW-0472">Membrane</keyword>
<proteinExistence type="predicted"/>
<evidence type="ECO:0000313" key="8">
    <source>
        <dbReference type="EMBL" id="KAK8854085.1"/>
    </source>
</evidence>
<feature type="transmembrane region" description="Helical" evidence="6">
    <location>
        <begin position="21"/>
        <end position="42"/>
    </location>
</feature>
<comment type="caution">
    <text evidence="7">The sequence shown here is derived from an EMBL/GenBank/DDBJ whole genome shotgun (WGS) entry which is preliminary data.</text>
</comment>
<feature type="transmembrane region" description="Helical" evidence="6">
    <location>
        <begin position="357"/>
        <end position="378"/>
    </location>
</feature>
<feature type="transmembrane region" description="Helical" evidence="6">
    <location>
        <begin position="94"/>
        <end position="112"/>
    </location>
</feature>
<dbReference type="SUPFAM" id="SSF103473">
    <property type="entry name" value="MFS general substrate transporter"/>
    <property type="match status" value="1"/>
</dbReference>
<evidence type="ECO:0000256" key="2">
    <source>
        <dbReference type="ARBA" id="ARBA00022448"/>
    </source>
</evidence>
<comment type="subcellular location">
    <subcellularLocation>
        <location evidence="1">Membrane</location>
        <topology evidence="1">Multi-pass membrane protein</topology>
    </subcellularLocation>
</comment>
<feature type="transmembrane region" description="Helical" evidence="6">
    <location>
        <begin position="166"/>
        <end position="188"/>
    </location>
</feature>
<evidence type="ECO:0000313" key="7">
    <source>
        <dbReference type="EMBL" id="KAK8834993.1"/>
    </source>
</evidence>
<dbReference type="EMBL" id="JAPFFF010000021">
    <property type="protein sequence ID" value="KAK8854085.1"/>
    <property type="molecule type" value="Genomic_DNA"/>
</dbReference>